<reference evidence="2 3" key="1">
    <citation type="submission" date="2015-05" db="EMBL/GenBank/DDBJ databases">
        <authorList>
            <person name="Wang D.B."/>
            <person name="Wang M."/>
        </authorList>
    </citation>
    <scope>NUCLEOTIDE SEQUENCE [LARGE SCALE GENOMIC DNA]</scope>
    <source>
        <strain evidence="2">VL1</strain>
    </source>
</reference>
<protein>
    <submittedName>
        <fullName evidence="2">Uncharacterized protein</fullName>
    </submittedName>
</protein>
<evidence type="ECO:0000313" key="2">
    <source>
        <dbReference type="EMBL" id="CRK38251.1"/>
    </source>
</evidence>
<feature type="non-terminal residue" evidence="2">
    <location>
        <position position="1"/>
    </location>
</feature>
<dbReference type="AlphaFoldDB" id="A0A0G4MV89"/>
<gene>
    <name evidence="2" type="ORF">BN1708_020476</name>
</gene>
<feature type="compositionally biased region" description="Low complexity" evidence="1">
    <location>
        <begin position="17"/>
        <end position="48"/>
    </location>
</feature>
<organism evidence="2 3">
    <name type="scientific">Verticillium longisporum</name>
    <name type="common">Verticillium dahliae var. longisporum</name>
    <dbReference type="NCBI Taxonomy" id="100787"/>
    <lineage>
        <taxon>Eukaryota</taxon>
        <taxon>Fungi</taxon>
        <taxon>Dikarya</taxon>
        <taxon>Ascomycota</taxon>
        <taxon>Pezizomycotina</taxon>
        <taxon>Sordariomycetes</taxon>
        <taxon>Hypocreomycetidae</taxon>
        <taxon>Glomerellales</taxon>
        <taxon>Plectosphaerellaceae</taxon>
        <taxon>Verticillium</taxon>
    </lineage>
</organism>
<dbReference type="Proteomes" id="UP000044602">
    <property type="component" value="Unassembled WGS sequence"/>
</dbReference>
<evidence type="ECO:0000313" key="3">
    <source>
        <dbReference type="Proteomes" id="UP000044602"/>
    </source>
</evidence>
<proteinExistence type="predicted"/>
<dbReference type="EMBL" id="CVQH01025318">
    <property type="protein sequence ID" value="CRK38251.1"/>
    <property type="molecule type" value="Genomic_DNA"/>
</dbReference>
<evidence type="ECO:0000256" key="1">
    <source>
        <dbReference type="SAM" id="MobiDB-lite"/>
    </source>
</evidence>
<sequence>VPLPLSPWAARATLSWRSGTTPGPRSRPSRTSPTGVRGTTTASGSRTSMAVSRVTAASRAGPSTGRRR</sequence>
<accession>A0A0G4MV89</accession>
<keyword evidence="3" id="KW-1185">Reference proteome</keyword>
<name>A0A0G4MV89_VERLO</name>
<feature type="region of interest" description="Disordered" evidence="1">
    <location>
        <begin position="14"/>
        <end position="68"/>
    </location>
</feature>